<dbReference type="AlphaFoldDB" id="A0A9P1H210"/>
<organism evidence="2 3">
    <name type="scientific">Parascedosporium putredinis</name>
    <dbReference type="NCBI Taxonomy" id="1442378"/>
    <lineage>
        <taxon>Eukaryota</taxon>
        <taxon>Fungi</taxon>
        <taxon>Dikarya</taxon>
        <taxon>Ascomycota</taxon>
        <taxon>Pezizomycotina</taxon>
        <taxon>Sordariomycetes</taxon>
        <taxon>Hypocreomycetidae</taxon>
        <taxon>Microascales</taxon>
        <taxon>Microascaceae</taxon>
        <taxon>Parascedosporium</taxon>
    </lineage>
</organism>
<reference evidence="2" key="1">
    <citation type="submission" date="2022-11" db="EMBL/GenBank/DDBJ databases">
        <authorList>
            <person name="Scott C."/>
            <person name="Bruce N."/>
        </authorList>
    </citation>
    <scope>NUCLEOTIDE SEQUENCE</scope>
</reference>
<dbReference type="EMBL" id="CALLCH030000011">
    <property type="protein sequence ID" value="CAI4214454.1"/>
    <property type="molecule type" value="Genomic_DNA"/>
</dbReference>
<comment type="caution">
    <text evidence="2">The sequence shown here is derived from an EMBL/GenBank/DDBJ whole genome shotgun (WGS) entry which is preliminary data.</text>
</comment>
<feature type="compositionally biased region" description="Low complexity" evidence="1">
    <location>
        <begin position="318"/>
        <end position="329"/>
    </location>
</feature>
<evidence type="ECO:0000313" key="2">
    <source>
        <dbReference type="EMBL" id="CAI4214454.1"/>
    </source>
</evidence>
<sequence>MKFQKTQFALISDNLRLPYSGSGSTFEKVTATWVMAMQDFEKIMDNHPQQLWVMALGAVFRQWEIRNADIGVAFDWFVKLGTKLKSTEAHQCPELSWILKLCSAAEDTAHDTKVANNLVKVYLEGPPDFFGGPNTNISFRADATSHLSSSDITLWVQSDAYKTTWADGVNSAFDEVLPPDEWVPQLLNADNNRIYEYMMGFMKTRPTRAATINHGTNHIKLRDPNSKRRRLDSPPRDEYSTHAAYLFPEQHSTGISDSDSPNKPRRADIRRLGIMGSPAVLLKISTSSHVTNGNLAISGGTVHTNASPKKKKKKSSKTPKQPKQAKPPKITSARVPKALPPAPPRSVASSTRRDIEPEDGYCWLLLFKSKYWNQLRSMYGPNTVHQVNAPHGVLREFMRQYPHMVSSRRDLIRQQTAPNLSHISPHGNSSPWEIMGW</sequence>
<gene>
    <name evidence="2" type="ORF">PPNO1_LOCUS4187</name>
</gene>
<name>A0A9P1H210_9PEZI</name>
<dbReference type="Proteomes" id="UP000838763">
    <property type="component" value="Unassembled WGS sequence"/>
</dbReference>
<feature type="compositionally biased region" description="Polar residues" evidence="1">
    <location>
        <begin position="295"/>
        <end position="305"/>
    </location>
</feature>
<feature type="region of interest" description="Disordered" evidence="1">
    <location>
        <begin position="215"/>
        <end position="266"/>
    </location>
</feature>
<feature type="region of interest" description="Disordered" evidence="1">
    <location>
        <begin position="295"/>
        <end position="353"/>
    </location>
</feature>
<feature type="compositionally biased region" description="Basic residues" evidence="1">
    <location>
        <begin position="308"/>
        <end position="317"/>
    </location>
</feature>
<accession>A0A9P1H210</accession>
<proteinExistence type="predicted"/>
<evidence type="ECO:0000256" key="1">
    <source>
        <dbReference type="SAM" id="MobiDB-lite"/>
    </source>
</evidence>
<evidence type="ECO:0000313" key="3">
    <source>
        <dbReference type="Proteomes" id="UP000838763"/>
    </source>
</evidence>
<feature type="compositionally biased region" description="Basic and acidic residues" evidence="1">
    <location>
        <begin position="220"/>
        <end position="240"/>
    </location>
</feature>
<protein>
    <submittedName>
        <fullName evidence="2">Uncharacterized protein</fullName>
    </submittedName>
</protein>
<keyword evidence="3" id="KW-1185">Reference proteome</keyword>
<feature type="compositionally biased region" description="Polar residues" evidence="1">
    <location>
        <begin position="250"/>
        <end position="259"/>
    </location>
</feature>
<dbReference type="OrthoDB" id="5141739at2759"/>